<dbReference type="EMBL" id="ABEU02000015">
    <property type="protein sequence ID" value="PNR39679.1"/>
    <property type="molecule type" value="Genomic_DNA"/>
</dbReference>
<evidence type="ECO:0000256" key="1">
    <source>
        <dbReference type="SAM" id="MobiDB-lite"/>
    </source>
</evidence>
<evidence type="ECO:0000313" key="4">
    <source>
        <dbReference type="EnsemblPlants" id="Pp3c15_19790V3.1"/>
    </source>
</evidence>
<dbReference type="AlphaFoldDB" id="A0A2K1JDU4"/>
<sequence length="68" mass="7732">MRAIMTFFFFPSHPLCVFPLLSLMTLQPGGARNTHSHTHKGDTNIYRGKAKDNSTGEQQHNNNNNNKF</sequence>
<evidence type="ECO:0000313" key="3">
    <source>
        <dbReference type="EMBL" id="PNR39679.1"/>
    </source>
</evidence>
<dbReference type="Gramene" id="Pp3c15_19790V3.1">
    <property type="protein sequence ID" value="Pp3c15_19790V3.1"/>
    <property type="gene ID" value="Pp3c15_19790"/>
</dbReference>
<feature type="signal peptide" evidence="2">
    <location>
        <begin position="1"/>
        <end position="31"/>
    </location>
</feature>
<reference evidence="3 5" key="2">
    <citation type="journal article" date="2018" name="Plant J.">
        <title>The Physcomitrella patens chromosome-scale assembly reveals moss genome structure and evolution.</title>
        <authorList>
            <person name="Lang D."/>
            <person name="Ullrich K.K."/>
            <person name="Murat F."/>
            <person name="Fuchs J."/>
            <person name="Jenkins J."/>
            <person name="Haas F.B."/>
            <person name="Piednoel M."/>
            <person name="Gundlach H."/>
            <person name="Van Bel M."/>
            <person name="Meyberg R."/>
            <person name="Vives C."/>
            <person name="Morata J."/>
            <person name="Symeonidi A."/>
            <person name="Hiss M."/>
            <person name="Muchero W."/>
            <person name="Kamisugi Y."/>
            <person name="Saleh O."/>
            <person name="Blanc G."/>
            <person name="Decker E.L."/>
            <person name="van Gessel N."/>
            <person name="Grimwood J."/>
            <person name="Hayes R.D."/>
            <person name="Graham S.W."/>
            <person name="Gunter L.E."/>
            <person name="McDaniel S.F."/>
            <person name="Hoernstein S.N.W."/>
            <person name="Larsson A."/>
            <person name="Li F.W."/>
            <person name="Perroud P.F."/>
            <person name="Phillips J."/>
            <person name="Ranjan P."/>
            <person name="Rokshar D.S."/>
            <person name="Rothfels C.J."/>
            <person name="Schneider L."/>
            <person name="Shu S."/>
            <person name="Stevenson D.W."/>
            <person name="Thummler F."/>
            <person name="Tillich M."/>
            <person name="Villarreal Aguilar J.C."/>
            <person name="Widiez T."/>
            <person name="Wong G.K."/>
            <person name="Wymore A."/>
            <person name="Zhang Y."/>
            <person name="Zimmer A.D."/>
            <person name="Quatrano R.S."/>
            <person name="Mayer K.F.X."/>
            <person name="Goodstein D."/>
            <person name="Casacuberta J.M."/>
            <person name="Vandepoele K."/>
            <person name="Reski R."/>
            <person name="Cuming A.C."/>
            <person name="Tuskan G.A."/>
            <person name="Maumus F."/>
            <person name="Salse J."/>
            <person name="Schmutz J."/>
            <person name="Rensing S.A."/>
        </authorList>
    </citation>
    <scope>NUCLEOTIDE SEQUENCE [LARGE SCALE GENOMIC DNA]</scope>
    <source>
        <strain evidence="4 5">cv. Gransden 2004</strain>
    </source>
</reference>
<dbReference type="EnsemblPlants" id="Pp3c15_19790V3.2">
    <property type="protein sequence ID" value="Pp3c15_19790V3.2"/>
    <property type="gene ID" value="Pp3c15_19790"/>
</dbReference>
<accession>A0A2K1JDU4</accession>
<evidence type="ECO:0000256" key="2">
    <source>
        <dbReference type="SAM" id="SignalP"/>
    </source>
</evidence>
<gene>
    <name evidence="3" type="ORF">PHYPA_019958</name>
</gene>
<evidence type="ECO:0008006" key="6">
    <source>
        <dbReference type="Google" id="ProtNLM"/>
    </source>
</evidence>
<proteinExistence type="predicted"/>
<dbReference type="InParanoid" id="A0A2K1JDU4"/>
<dbReference type="Proteomes" id="UP000006727">
    <property type="component" value="Chromosome 15"/>
</dbReference>
<protein>
    <recommendedName>
        <fullName evidence="6">Secreted protein</fullName>
    </recommendedName>
</protein>
<dbReference type="Gramene" id="Pp3c15_19790V3.2">
    <property type="protein sequence ID" value="Pp3c15_19790V3.2"/>
    <property type="gene ID" value="Pp3c15_19790"/>
</dbReference>
<dbReference type="EnsemblPlants" id="Pp3c15_19790V3.1">
    <property type="protein sequence ID" value="Pp3c15_19790V3.1"/>
    <property type="gene ID" value="Pp3c15_19790"/>
</dbReference>
<organism evidence="3">
    <name type="scientific">Physcomitrium patens</name>
    <name type="common">Spreading-leaved earth moss</name>
    <name type="synonym">Physcomitrella patens</name>
    <dbReference type="NCBI Taxonomy" id="3218"/>
    <lineage>
        <taxon>Eukaryota</taxon>
        <taxon>Viridiplantae</taxon>
        <taxon>Streptophyta</taxon>
        <taxon>Embryophyta</taxon>
        <taxon>Bryophyta</taxon>
        <taxon>Bryophytina</taxon>
        <taxon>Bryopsida</taxon>
        <taxon>Funariidae</taxon>
        <taxon>Funariales</taxon>
        <taxon>Funariaceae</taxon>
        <taxon>Physcomitrium</taxon>
    </lineage>
</organism>
<keyword evidence="2" id="KW-0732">Signal</keyword>
<feature type="region of interest" description="Disordered" evidence="1">
    <location>
        <begin position="29"/>
        <end position="68"/>
    </location>
</feature>
<reference evidence="3 5" key="1">
    <citation type="journal article" date="2008" name="Science">
        <title>The Physcomitrella genome reveals evolutionary insights into the conquest of land by plants.</title>
        <authorList>
            <person name="Rensing S."/>
            <person name="Lang D."/>
            <person name="Zimmer A."/>
            <person name="Terry A."/>
            <person name="Salamov A."/>
            <person name="Shapiro H."/>
            <person name="Nishiyama T."/>
            <person name="Perroud P.-F."/>
            <person name="Lindquist E."/>
            <person name="Kamisugi Y."/>
            <person name="Tanahashi T."/>
            <person name="Sakakibara K."/>
            <person name="Fujita T."/>
            <person name="Oishi K."/>
            <person name="Shin-I T."/>
            <person name="Kuroki Y."/>
            <person name="Toyoda A."/>
            <person name="Suzuki Y."/>
            <person name="Hashimoto A."/>
            <person name="Yamaguchi K."/>
            <person name="Sugano A."/>
            <person name="Kohara Y."/>
            <person name="Fujiyama A."/>
            <person name="Anterola A."/>
            <person name="Aoki S."/>
            <person name="Ashton N."/>
            <person name="Barbazuk W.B."/>
            <person name="Barker E."/>
            <person name="Bennetzen J."/>
            <person name="Bezanilla M."/>
            <person name="Blankenship R."/>
            <person name="Cho S.H."/>
            <person name="Dutcher S."/>
            <person name="Estelle M."/>
            <person name="Fawcett J.A."/>
            <person name="Gundlach H."/>
            <person name="Hanada K."/>
            <person name="Heyl A."/>
            <person name="Hicks K.A."/>
            <person name="Hugh J."/>
            <person name="Lohr M."/>
            <person name="Mayer K."/>
            <person name="Melkozernov A."/>
            <person name="Murata T."/>
            <person name="Nelson D."/>
            <person name="Pils B."/>
            <person name="Prigge M."/>
            <person name="Reiss B."/>
            <person name="Renner T."/>
            <person name="Rombauts S."/>
            <person name="Rushton P."/>
            <person name="Sanderfoot A."/>
            <person name="Schween G."/>
            <person name="Shiu S.-H."/>
            <person name="Stueber K."/>
            <person name="Theodoulou F.L."/>
            <person name="Tu H."/>
            <person name="Van de Peer Y."/>
            <person name="Verrier P.J."/>
            <person name="Waters E."/>
            <person name="Wood A."/>
            <person name="Yang L."/>
            <person name="Cove D."/>
            <person name="Cuming A."/>
            <person name="Hasebe M."/>
            <person name="Lucas S."/>
            <person name="Mishler D.B."/>
            <person name="Reski R."/>
            <person name="Grigoriev I."/>
            <person name="Quatrano R.S."/>
            <person name="Boore J.L."/>
        </authorList>
    </citation>
    <scope>NUCLEOTIDE SEQUENCE [LARGE SCALE GENOMIC DNA]</scope>
    <source>
        <strain evidence="4 5">cv. Gransden 2004</strain>
    </source>
</reference>
<reference evidence="4" key="3">
    <citation type="submission" date="2020-12" db="UniProtKB">
        <authorList>
            <consortium name="EnsemblPlants"/>
        </authorList>
    </citation>
    <scope>IDENTIFICATION</scope>
</reference>
<name>A0A2K1JDU4_PHYPA</name>
<feature type="chain" id="PRO_5036042854" description="Secreted protein" evidence="2">
    <location>
        <begin position="32"/>
        <end position="68"/>
    </location>
</feature>
<keyword evidence="5" id="KW-1185">Reference proteome</keyword>
<evidence type="ECO:0000313" key="5">
    <source>
        <dbReference type="Proteomes" id="UP000006727"/>
    </source>
</evidence>